<dbReference type="PROSITE" id="PS00474">
    <property type="entry name" value="RIBOSOMAL_L3"/>
    <property type="match status" value="1"/>
</dbReference>
<dbReference type="Gene3D" id="4.10.960.10">
    <property type="entry name" value="Ribosomal protein L3, domain 3"/>
    <property type="match status" value="1"/>
</dbReference>
<dbReference type="PANTHER" id="PTHR11229">
    <property type="entry name" value="50S RIBOSOMAL PROTEIN L3"/>
    <property type="match status" value="1"/>
</dbReference>
<evidence type="ECO:0000256" key="2">
    <source>
        <dbReference type="ARBA" id="ARBA00022730"/>
    </source>
</evidence>
<dbReference type="GO" id="GO:0019843">
    <property type="term" value="F:rRNA binding"/>
    <property type="evidence" value="ECO:0007669"/>
    <property type="project" value="UniProtKB-KW"/>
</dbReference>
<dbReference type="InterPro" id="IPR000597">
    <property type="entry name" value="Ribosomal_uL3"/>
</dbReference>
<evidence type="ECO:0000256" key="1">
    <source>
        <dbReference type="ARBA" id="ARBA00006540"/>
    </source>
</evidence>
<dbReference type="GO" id="GO:0022625">
    <property type="term" value="C:cytosolic large ribosomal subunit"/>
    <property type="evidence" value="ECO:0007669"/>
    <property type="project" value="TreeGrafter"/>
</dbReference>
<evidence type="ECO:0000256" key="5">
    <source>
        <dbReference type="ARBA" id="ARBA00023274"/>
    </source>
</evidence>
<dbReference type="GO" id="GO:0006412">
    <property type="term" value="P:translation"/>
    <property type="evidence" value="ECO:0007669"/>
    <property type="project" value="InterPro"/>
</dbReference>
<keyword evidence="4 6" id="KW-0689">Ribosomal protein</keyword>
<accession>A0A2H0YU07</accession>
<protein>
    <recommendedName>
        <fullName evidence="7">50S ribosomal protein L3</fullName>
    </recommendedName>
</protein>
<dbReference type="InterPro" id="IPR044892">
    <property type="entry name" value="Ribosomal_L3_dom_3_arc_sf"/>
</dbReference>
<comment type="caution">
    <text evidence="8">The sequence shown here is derived from an EMBL/GenBank/DDBJ whole genome shotgun (WGS) entry which is preliminary data.</text>
</comment>
<dbReference type="Gene3D" id="2.40.30.10">
    <property type="entry name" value="Translation factors"/>
    <property type="match status" value="2"/>
</dbReference>
<reference evidence="9" key="1">
    <citation type="submission" date="2017-09" db="EMBL/GenBank/DDBJ databases">
        <title>Depth-based differentiation of microbial function through sediment-hosted aquifers and enrichment of novel symbionts in the deep terrestrial subsurface.</title>
        <authorList>
            <person name="Probst A.J."/>
            <person name="Ladd B."/>
            <person name="Jarett J.K."/>
            <person name="Geller-Mcgrath D.E."/>
            <person name="Sieber C.M.K."/>
            <person name="Emerson J.B."/>
            <person name="Anantharaman K."/>
            <person name="Thomas B.C."/>
            <person name="Malmstrom R."/>
            <person name="Stieglmeier M."/>
            <person name="Klingl A."/>
            <person name="Woyke T."/>
            <person name="Ryan C.M."/>
            <person name="Banfield J.F."/>
        </authorList>
    </citation>
    <scope>NUCLEOTIDE SEQUENCE [LARGE SCALE GENOMIC DNA]</scope>
</reference>
<evidence type="ECO:0000256" key="6">
    <source>
        <dbReference type="RuleBase" id="RU003905"/>
    </source>
</evidence>
<dbReference type="Gene3D" id="3.30.1430.10">
    <property type="match status" value="1"/>
</dbReference>
<evidence type="ECO:0000313" key="8">
    <source>
        <dbReference type="EMBL" id="PIS41978.1"/>
    </source>
</evidence>
<dbReference type="InterPro" id="IPR019926">
    <property type="entry name" value="Ribosomal_uL3_CS"/>
</dbReference>
<proteinExistence type="inferred from homology"/>
<dbReference type="Pfam" id="PF00297">
    <property type="entry name" value="Ribosomal_L3"/>
    <property type="match status" value="1"/>
</dbReference>
<dbReference type="InterPro" id="IPR019927">
    <property type="entry name" value="Ribosomal_uL3_bac/org-type"/>
</dbReference>
<evidence type="ECO:0000313" key="9">
    <source>
        <dbReference type="Proteomes" id="UP000228711"/>
    </source>
</evidence>
<comment type="subunit">
    <text evidence="7">Part of the 50S ribosomal subunit. Forms a cluster with proteins L14 and L19.</text>
</comment>
<dbReference type="PANTHER" id="PTHR11229:SF16">
    <property type="entry name" value="LARGE RIBOSOMAL SUBUNIT PROTEIN UL3C"/>
    <property type="match status" value="1"/>
</dbReference>
<evidence type="ECO:0000256" key="7">
    <source>
        <dbReference type="RuleBase" id="RU003906"/>
    </source>
</evidence>
<keyword evidence="2 7" id="KW-0699">rRNA-binding</keyword>
<organism evidence="8 9">
    <name type="scientific">Candidatus Kerfeldbacteria bacterium CG08_land_8_20_14_0_20_42_7</name>
    <dbReference type="NCBI Taxonomy" id="2014245"/>
    <lineage>
        <taxon>Bacteria</taxon>
        <taxon>Candidatus Kerfeldiibacteriota</taxon>
    </lineage>
</organism>
<evidence type="ECO:0000256" key="3">
    <source>
        <dbReference type="ARBA" id="ARBA00022884"/>
    </source>
</evidence>
<name>A0A2H0YU07_9BACT</name>
<evidence type="ECO:0000256" key="4">
    <source>
        <dbReference type="ARBA" id="ARBA00022980"/>
    </source>
</evidence>
<dbReference type="SUPFAM" id="SSF50447">
    <property type="entry name" value="Translation proteins"/>
    <property type="match status" value="1"/>
</dbReference>
<gene>
    <name evidence="8" type="primary">rplC</name>
    <name evidence="8" type="ORF">COT25_00265</name>
</gene>
<feature type="non-terminal residue" evidence="8">
    <location>
        <position position="124"/>
    </location>
</feature>
<dbReference type="GO" id="GO:0003735">
    <property type="term" value="F:structural constituent of ribosome"/>
    <property type="evidence" value="ECO:0007669"/>
    <property type="project" value="InterPro"/>
</dbReference>
<keyword evidence="5 6" id="KW-0687">Ribonucleoprotein</keyword>
<dbReference type="EMBL" id="PEXV01000009">
    <property type="protein sequence ID" value="PIS41978.1"/>
    <property type="molecule type" value="Genomic_DNA"/>
</dbReference>
<dbReference type="AlphaFoldDB" id="A0A2H0YU07"/>
<dbReference type="InterPro" id="IPR009000">
    <property type="entry name" value="Transl_B-barrel_sf"/>
</dbReference>
<dbReference type="Proteomes" id="UP000228711">
    <property type="component" value="Unassembled WGS sequence"/>
</dbReference>
<keyword evidence="3 7" id="KW-0694">RNA-binding</keyword>
<comment type="function">
    <text evidence="7">One of the primary rRNA binding proteins, it binds directly near the 3'-end of the 23S rRNA, where it nucleates assembly of the 50S subunit.</text>
</comment>
<sequence length="124" mass="13402">MKYLIGRKIGMTQRFLADGTAVTVTGIQAGPCKVTAVKTLKKDGYASVQIGFNEKKKLSKPEKGHLKDLPTYACLHEFPAKAKEVQKGDELLITQFAVGDLLDATGISKGKGFQGVVKRHHFGG</sequence>
<comment type="similarity">
    <text evidence="1 6">Belongs to the universal ribosomal protein uL3 family.</text>
</comment>